<evidence type="ECO:0000313" key="1">
    <source>
        <dbReference type="EMBL" id="SDO94553.1"/>
    </source>
</evidence>
<reference evidence="1 2" key="1">
    <citation type="submission" date="2016-10" db="EMBL/GenBank/DDBJ databases">
        <authorList>
            <person name="de Groot N.N."/>
        </authorList>
    </citation>
    <scope>NUCLEOTIDE SEQUENCE [LARGE SCALE GENOMIC DNA]</scope>
    <source>
        <strain evidence="1 2">S137</strain>
    </source>
</reference>
<protein>
    <submittedName>
        <fullName evidence="1">Uncharacterized protein</fullName>
    </submittedName>
</protein>
<dbReference type="Proteomes" id="UP000182412">
    <property type="component" value="Unassembled WGS sequence"/>
</dbReference>
<evidence type="ECO:0000313" key="2">
    <source>
        <dbReference type="Proteomes" id="UP000182412"/>
    </source>
</evidence>
<proteinExistence type="predicted"/>
<dbReference type="AlphaFoldDB" id="A0A1H0NPH2"/>
<dbReference type="EMBL" id="FNJQ01000003">
    <property type="protein sequence ID" value="SDO94553.1"/>
    <property type="molecule type" value="Genomic_DNA"/>
</dbReference>
<name>A0A1H0NPH2_SELRU</name>
<gene>
    <name evidence="1" type="ORF">SAMN05216366_103151</name>
</gene>
<organism evidence="1 2">
    <name type="scientific">Selenomonas ruminantium</name>
    <dbReference type="NCBI Taxonomy" id="971"/>
    <lineage>
        <taxon>Bacteria</taxon>
        <taxon>Bacillati</taxon>
        <taxon>Bacillota</taxon>
        <taxon>Negativicutes</taxon>
        <taxon>Selenomonadales</taxon>
        <taxon>Selenomonadaceae</taxon>
        <taxon>Selenomonas</taxon>
    </lineage>
</organism>
<sequence length="347" mass="38054">MDSMNKKITAVLVVLLLLAAGVGGYMYYKRSPEYSLKLIQESVKEHNWDKFSQRVDVKGMSESAFDDLIDVAMEKDKTMDSGTKTLAAGFAQMLKPAVTGAIESAVKEYVEKGEVDKPKADAGKNGDKDKVGEQAADNLLEKTHAKDVNFTGVKSSDVDGDIATVTLGIKNEKLGKEFELKLSMSRLEDGTWKIKRISNLKDFMQAVIEAEEAKLAELNRPIKEELDAAVKIGAISGQVQQKDSYGFSHRLQLSSDLELSAAKPVNSISGEITVTNPKGDSSVVKYTYAVDGVASGKSKMNLSKDLNMFMDDELIKSRGQGYKYEATVMSIKYQDGTETKMLETLPE</sequence>
<accession>A0A1H0NPH2</accession>